<dbReference type="Gene3D" id="3.40.50.12780">
    <property type="entry name" value="N-terminal domain of ligase-like"/>
    <property type="match status" value="1"/>
</dbReference>
<dbReference type="PANTHER" id="PTHR43767">
    <property type="entry name" value="LONG-CHAIN-FATTY-ACID--COA LIGASE"/>
    <property type="match status" value="1"/>
</dbReference>
<comment type="caution">
    <text evidence="2">The sequence shown here is derived from an EMBL/GenBank/DDBJ whole genome shotgun (WGS) entry which is preliminary data.</text>
</comment>
<keyword evidence="3" id="KW-1185">Reference proteome</keyword>
<dbReference type="InParanoid" id="A0A2R5GFS8"/>
<accession>A0A2R5GFS8</accession>
<dbReference type="InterPro" id="IPR050237">
    <property type="entry name" value="ATP-dep_AMP-bd_enzyme"/>
</dbReference>
<organism evidence="2 3">
    <name type="scientific">Hondaea fermentalgiana</name>
    <dbReference type="NCBI Taxonomy" id="2315210"/>
    <lineage>
        <taxon>Eukaryota</taxon>
        <taxon>Sar</taxon>
        <taxon>Stramenopiles</taxon>
        <taxon>Bigyra</taxon>
        <taxon>Labyrinthulomycetes</taxon>
        <taxon>Thraustochytrida</taxon>
        <taxon>Thraustochytriidae</taxon>
        <taxon>Hondaea</taxon>
    </lineage>
</organism>
<dbReference type="InterPro" id="IPR042099">
    <property type="entry name" value="ANL_N_sf"/>
</dbReference>
<dbReference type="SUPFAM" id="SSF56801">
    <property type="entry name" value="Acetyl-CoA synthetase-like"/>
    <property type="match status" value="1"/>
</dbReference>
<evidence type="ECO:0000313" key="2">
    <source>
        <dbReference type="EMBL" id="GBG29737.1"/>
    </source>
</evidence>
<dbReference type="Pfam" id="PF00501">
    <property type="entry name" value="AMP-binding"/>
    <property type="match status" value="1"/>
</dbReference>
<protein>
    <submittedName>
        <fullName evidence="2">Long-chain fatty acid transport protein 4</fullName>
    </submittedName>
</protein>
<dbReference type="EMBL" id="BEYU01000065">
    <property type="protein sequence ID" value="GBG29737.1"/>
    <property type="molecule type" value="Genomic_DNA"/>
</dbReference>
<proteinExistence type="predicted"/>
<dbReference type="InterPro" id="IPR000873">
    <property type="entry name" value="AMP-dep_synth/lig_dom"/>
</dbReference>
<name>A0A2R5GFS8_9STRA</name>
<evidence type="ECO:0000259" key="1">
    <source>
        <dbReference type="Pfam" id="PF00501"/>
    </source>
</evidence>
<dbReference type="Proteomes" id="UP000241890">
    <property type="component" value="Unassembled WGS sequence"/>
</dbReference>
<dbReference type="PANTHER" id="PTHR43767:SF1">
    <property type="entry name" value="NONRIBOSOMAL PEPTIDE SYNTHASE PES1 (EUROFUNG)-RELATED"/>
    <property type="match status" value="1"/>
</dbReference>
<sequence>MHRFMQRRGMASFAVKSLLEDKLTQFPTKNALRVTHQNIRWTYANLHDHSSAVANGLVDVGLAPGGCVGAVLGNNAEHVSVMLGAASAGIKVASASGSDKVTKDSLDKLLKENKCSVLFVSPDKVSVVYELIPELKGMRMDQSVELNISAYPELKYICHTGLAAVPGLHRFRDMLLYNAIPDRLEGITEKDDAPFLVYVDGSSGATKSEMTQKEAIDAAEKKASDLKIETDARVLFKVQKDFPPNLVLGTLASVGSLAQLVIPSESFDEAACAKAMEEDACNVTLK</sequence>
<gene>
    <name evidence="2" type="ORF">FCC1311_013201</name>
</gene>
<dbReference type="AlphaFoldDB" id="A0A2R5GFS8"/>
<reference evidence="2 3" key="1">
    <citation type="submission" date="2017-12" db="EMBL/GenBank/DDBJ databases">
        <title>Sequencing, de novo assembly and annotation of complete genome of a new Thraustochytrid species, strain FCC1311.</title>
        <authorList>
            <person name="Sedici K."/>
            <person name="Godart F."/>
            <person name="Aiese Cigliano R."/>
            <person name="Sanseverino W."/>
            <person name="Barakat M."/>
            <person name="Ortet P."/>
            <person name="Marechal E."/>
            <person name="Cagnac O."/>
            <person name="Amato A."/>
        </authorList>
    </citation>
    <scope>NUCLEOTIDE SEQUENCE [LARGE SCALE GENOMIC DNA]</scope>
</reference>
<evidence type="ECO:0000313" key="3">
    <source>
        <dbReference type="Proteomes" id="UP000241890"/>
    </source>
</evidence>
<feature type="domain" description="AMP-dependent synthetase/ligase" evidence="1">
    <location>
        <begin position="20"/>
        <end position="283"/>
    </location>
</feature>